<dbReference type="EMBL" id="BFAD01000009">
    <property type="protein sequence ID" value="GBE86128.1"/>
    <property type="molecule type" value="Genomic_DNA"/>
</dbReference>
<feature type="compositionally biased region" description="Polar residues" evidence="1">
    <location>
        <begin position="178"/>
        <end position="189"/>
    </location>
</feature>
<feature type="compositionally biased region" description="Pro residues" evidence="1">
    <location>
        <begin position="157"/>
        <end position="174"/>
    </location>
</feature>
<comment type="caution">
    <text evidence="2">The sequence shown here is derived from an EMBL/GenBank/DDBJ whole genome shotgun (WGS) entry which is preliminary data.</text>
</comment>
<dbReference type="RefSeq" id="XP_027617041.1">
    <property type="nucleotide sequence ID" value="XM_027761240.1"/>
</dbReference>
<reference evidence="2 3" key="1">
    <citation type="journal article" date="2018" name="Sci. Rep.">
        <title>Genome sequence of the cauliflower mushroom Sparassis crispa (Hanabiratake) and its association with beneficial usage.</title>
        <authorList>
            <person name="Kiyama R."/>
            <person name="Furutani Y."/>
            <person name="Kawaguchi K."/>
            <person name="Nakanishi T."/>
        </authorList>
    </citation>
    <scope>NUCLEOTIDE SEQUENCE [LARGE SCALE GENOMIC DNA]</scope>
</reference>
<gene>
    <name evidence="2" type="ORF">SCP_0900050</name>
</gene>
<dbReference type="InParanoid" id="A0A401GV78"/>
<proteinExistence type="predicted"/>
<dbReference type="AlphaFoldDB" id="A0A401GV78"/>
<name>A0A401GV78_9APHY</name>
<feature type="compositionally biased region" description="Low complexity" evidence="1">
    <location>
        <begin position="141"/>
        <end position="156"/>
    </location>
</feature>
<dbReference type="OrthoDB" id="3260393at2759"/>
<accession>A0A401GV78</accession>
<feature type="compositionally biased region" description="Polar residues" evidence="1">
    <location>
        <begin position="380"/>
        <end position="398"/>
    </location>
</feature>
<evidence type="ECO:0000313" key="2">
    <source>
        <dbReference type="EMBL" id="GBE86128.1"/>
    </source>
</evidence>
<evidence type="ECO:0000313" key="3">
    <source>
        <dbReference type="Proteomes" id="UP000287166"/>
    </source>
</evidence>
<keyword evidence="3" id="KW-1185">Reference proteome</keyword>
<sequence length="497" mass="52052">MSALSCPPPSPTCALFAQYSPLFTSGLLSDPRVPTKRRKCAHDSFPLTVNTASLSFSGVLRSSLDLVEDSTLFLTLAPRRRVPEGRSFLSLDLAESQSMRSVSLRRKDTVTTRATAATLFGRSEPSSPSALSPLSHRAPLSLSFSRPAPSPRRALPLPSPKPAPRASLPQPPRRPALSLSTAPSSQLPSPVTHRPTRSAPSLLPPPARTSPLASPALQCFMVCPTRPASPGSARSVAAGAATLPSGRDGTGEDAEPACAGSPESCAVSPARSALSVSTAPAPSVPRVVAGVSQARSAECSYLLFSPTSPARAPPSVRSVSTAAPIPTCAPAPSARAGTREEDAEPAHARSSPEYSYLLFSPTDSSSSSVGSPPPAHPTALTASPSVRSTSTAARQMNRSAALAALEGRSRSTSRRRRRRSNFMSMSDDEEEEEEEEVALERVLGEEEDVVVPVPVVGGGGAGCRTIGSVLYPLANFIDLREDEFSGRSWRSFVEVSS</sequence>
<dbReference type="STRING" id="139825.A0A401GV78"/>
<feature type="compositionally biased region" description="Basic and acidic residues" evidence="1">
    <location>
        <begin position="337"/>
        <end position="347"/>
    </location>
</feature>
<feature type="region of interest" description="Disordered" evidence="1">
    <location>
        <begin position="308"/>
        <end position="434"/>
    </location>
</feature>
<feature type="compositionally biased region" description="Low complexity" evidence="1">
    <location>
        <begin position="360"/>
        <end position="370"/>
    </location>
</feature>
<dbReference type="Proteomes" id="UP000287166">
    <property type="component" value="Unassembled WGS sequence"/>
</dbReference>
<feature type="region of interest" description="Disordered" evidence="1">
    <location>
        <begin position="141"/>
        <end position="210"/>
    </location>
</feature>
<protein>
    <submittedName>
        <fullName evidence="2">Uncharacterized protein</fullName>
    </submittedName>
</protein>
<feature type="compositionally biased region" description="Low complexity" evidence="1">
    <location>
        <begin position="320"/>
        <end position="334"/>
    </location>
</feature>
<evidence type="ECO:0000256" key="1">
    <source>
        <dbReference type="SAM" id="MobiDB-lite"/>
    </source>
</evidence>
<feature type="compositionally biased region" description="Basic residues" evidence="1">
    <location>
        <begin position="411"/>
        <end position="420"/>
    </location>
</feature>
<organism evidence="2 3">
    <name type="scientific">Sparassis crispa</name>
    <dbReference type="NCBI Taxonomy" id="139825"/>
    <lineage>
        <taxon>Eukaryota</taxon>
        <taxon>Fungi</taxon>
        <taxon>Dikarya</taxon>
        <taxon>Basidiomycota</taxon>
        <taxon>Agaricomycotina</taxon>
        <taxon>Agaricomycetes</taxon>
        <taxon>Polyporales</taxon>
        <taxon>Sparassidaceae</taxon>
        <taxon>Sparassis</taxon>
    </lineage>
</organism>
<dbReference type="GeneID" id="38783045"/>